<organism evidence="2 3">
    <name type="scientific">Actinoplanes utahensis</name>
    <dbReference type="NCBI Taxonomy" id="1869"/>
    <lineage>
        <taxon>Bacteria</taxon>
        <taxon>Bacillati</taxon>
        <taxon>Actinomycetota</taxon>
        <taxon>Actinomycetes</taxon>
        <taxon>Micromonosporales</taxon>
        <taxon>Micromonosporaceae</taxon>
        <taxon>Actinoplanes</taxon>
    </lineage>
</organism>
<dbReference type="eggNOG" id="ENOG5032AIW">
    <property type="taxonomic scope" value="Bacteria"/>
</dbReference>
<feature type="compositionally biased region" description="Basic residues" evidence="1">
    <location>
        <begin position="131"/>
        <end position="142"/>
    </location>
</feature>
<reference evidence="2 3" key="1">
    <citation type="submission" date="2014-10" db="EMBL/GenBank/DDBJ databases">
        <title>Draft genome sequence of Actinoplanes utahensis NRRL 12052.</title>
        <authorList>
            <person name="Velasco-Bucheli B."/>
            <person name="del Cerro C."/>
            <person name="Hormigo D."/>
            <person name="Garcia J.L."/>
            <person name="Acebal C."/>
            <person name="Arroyo M."/>
            <person name="de la Mata I."/>
        </authorList>
    </citation>
    <scope>NUCLEOTIDE SEQUENCE [LARGE SCALE GENOMIC DNA]</scope>
    <source>
        <strain evidence="2 3">NRRL 12052</strain>
    </source>
</reference>
<comment type="caution">
    <text evidence="2">The sequence shown here is derived from an EMBL/GenBank/DDBJ whole genome shotgun (WGS) entry which is preliminary data.</text>
</comment>
<dbReference type="Proteomes" id="UP000054537">
    <property type="component" value="Unassembled WGS sequence"/>
</dbReference>
<dbReference type="OrthoDB" id="3295282at2"/>
<name>A0A0A6UDF5_ACTUT</name>
<evidence type="ECO:0000313" key="3">
    <source>
        <dbReference type="Proteomes" id="UP000054537"/>
    </source>
</evidence>
<gene>
    <name evidence="2" type="ORF">MB27_41115</name>
</gene>
<dbReference type="EMBL" id="JRTT01000138">
    <property type="protein sequence ID" value="KHD72289.1"/>
    <property type="molecule type" value="Genomic_DNA"/>
</dbReference>
<protein>
    <submittedName>
        <fullName evidence="2">Uncharacterized protein</fullName>
    </submittedName>
</protein>
<accession>A0A0A6UDF5</accession>
<feature type="region of interest" description="Disordered" evidence="1">
    <location>
        <begin position="122"/>
        <end position="142"/>
    </location>
</feature>
<proteinExistence type="predicted"/>
<keyword evidence="3" id="KW-1185">Reference proteome</keyword>
<evidence type="ECO:0000313" key="2">
    <source>
        <dbReference type="EMBL" id="KHD72289.1"/>
    </source>
</evidence>
<dbReference type="AlphaFoldDB" id="A0A0A6UDF5"/>
<sequence>MPSPLPDGEVIVHEVLAAETLGYQPRAEVWTGDTERIGLRLTPEGTAWRVERLPVIAGYPRHESPNRLFVVRQGETARYRANFRFLHTTCPCDPSWYYESWTVHIGHGRDLSAAPDHDVDHRTHLYGGSTRPRRARLRSARH</sequence>
<evidence type="ECO:0000256" key="1">
    <source>
        <dbReference type="SAM" id="MobiDB-lite"/>
    </source>
</evidence>